<evidence type="ECO:0000313" key="2">
    <source>
        <dbReference type="Proteomes" id="UP001161580"/>
    </source>
</evidence>
<dbReference type="AlphaFoldDB" id="A0AAE3QFM4"/>
<name>A0AAE3QFM4_9HYPH</name>
<sequence length="170" mass="18353">MIKLVLTGLWVCAVTLGSVYLSIYLATAPVGEAGAENRNTELVPGEMITVPVISDGKVAGYFLTRISFTIDKEKVVDGSLPLNALVTDELFTLLIGNKVIDIANTSAFDLNGFRTQVKQDLNKRLGGDVITEVLVEQLDYLSKDDTRNNSPDAKKLNKKPVTIVEGAAVN</sequence>
<accession>A0AAE3QFM4</accession>
<reference evidence="1" key="1">
    <citation type="submission" date="2022-03" db="EMBL/GenBank/DDBJ databases">
        <title>Fererhizobium litorale gen. nov., sp. nov., isolated from sandy sediments of the Sea of Japan seashore.</title>
        <authorList>
            <person name="Romanenko L."/>
            <person name="Kurilenko V."/>
            <person name="Otstavnykh N."/>
            <person name="Svetashev V."/>
            <person name="Tekutyeva L."/>
            <person name="Isaeva M."/>
            <person name="Mikhailov V."/>
        </authorList>
    </citation>
    <scope>NUCLEOTIDE SEQUENCE</scope>
    <source>
        <strain evidence="1">KMM 9576</strain>
    </source>
</reference>
<protein>
    <recommendedName>
        <fullName evidence="3">Flagellar basal body-associated FliL family protein</fullName>
    </recommendedName>
</protein>
<organism evidence="1 2">
    <name type="scientific">Ferirhizobium litorale</name>
    <dbReference type="NCBI Taxonomy" id="2927786"/>
    <lineage>
        <taxon>Bacteria</taxon>
        <taxon>Pseudomonadati</taxon>
        <taxon>Pseudomonadota</taxon>
        <taxon>Alphaproteobacteria</taxon>
        <taxon>Hyphomicrobiales</taxon>
        <taxon>Rhizobiaceae</taxon>
        <taxon>Ferirhizobium</taxon>
    </lineage>
</organism>
<keyword evidence="2" id="KW-1185">Reference proteome</keyword>
<evidence type="ECO:0008006" key="3">
    <source>
        <dbReference type="Google" id="ProtNLM"/>
    </source>
</evidence>
<comment type="caution">
    <text evidence="1">The sequence shown here is derived from an EMBL/GenBank/DDBJ whole genome shotgun (WGS) entry which is preliminary data.</text>
</comment>
<dbReference type="RefSeq" id="WP_311787762.1">
    <property type="nucleotide sequence ID" value="NZ_JALDYY010000011.1"/>
</dbReference>
<dbReference type="Proteomes" id="UP001161580">
    <property type="component" value="Unassembled WGS sequence"/>
</dbReference>
<dbReference type="EMBL" id="JALDYZ010000004">
    <property type="protein sequence ID" value="MDI7922294.1"/>
    <property type="molecule type" value="Genomic_DNA"/>
</dbReference>
<gene>
    <name evidence="1" type="ORF">MRS75_09375</name>
</gene>
<evidence type="ECO:0000313" key="1">
    <source>
        <dbReference type="EMBL" id="MDI7922294.1"/>
    </source>
</evidence>
<proteinExistence type="predicted"/>